<reference evidence="2" key="1">
    <citation type="submission" date="2019-02" db="EMBL/GenBank/DDBJ databases">
        <authorList>
            <person name="Gruber-Vodicka R. H."/>
            <person name="Seah K. B. B."/>
        </authorList>
    </citation>
    <scope>NUCLEOTIDE SEQUENCE</scope>
    <source>
        <strain evidence="1">BECK_S312</strain>
        <strain evidence="2">BECK_S426</strain>
    </source>
</reference>
<accession>A0A450XJH3</accession>
<sequence length="160" mass="18685">MTATIPNMPALMQSIAVCQTHREALQDALIDLKGRKIGRDDLNRLDKADRRLLDQFAYRYTRLQDDMGTRLIPNILRTLGEEIAAMPTVDRLSRMEQLGWLESAEEWSELRQVRNEFTHDYPDDAHERLTRLQLAMVCGERISQIYERFVLKLRQRGITG</sequence>
<dbReference type="SUPFAM" id="SSF81593">
    <property type="entry name" value="Nucleotidyltransferase substrate binding subunit/domain"/>
    <property type="match status" value="1"/>
</dbReference>
<evidence type="ECO:0000313" key="1">
    <source>
        <dbReference type="EMBL" id="VFK13364.1"/>
    </source>
</evidence>
<proteinExistence type="predicted"/>
<evidence type="ECO:0000313" key="2">
    <source>
        <dbReference type="EMBL" id="VFK29416.1"/>
    </source>
</evidence>
<dbReference type="EMBL" id="CAADFP010000087">
    <property type="protein sequence ID" value="VFK29416.1"/>
    <property type="molecule type" value="Genomic_DNA"/>
</dbReference>
<gene>
    <name evidence="1" type="ORF">BECKLPF1236A_GA0070988_100873</name>
    <name evidence="2" type="ORF">BECKLPF1236C_GA0070990_100873</name>
</gene>
<evidence type="ECO:0008006" key="3">
    <source>
        <dbReference type="Google" id="ProtNLM"/>
    </source>
</evidence>
<name>A0A450XJH3_9GAMM</name>
<dbReference type="Gene3D" id="1.20.120.330">
    <property type="entry name" value="Nucleotidyltransferases domain 2"/>
    <property type="match status" value="1"/>
</dbReference>
<dbReference type="AlphaFoldDB" id="A0A450XJH3"/>
<dbReference type="EMBL" id="CAADFM010000087">
    <property type="protein sequence ID" value="VFK13364.1"/>
    <property type="molecule type" value="Genomic_DNA"/>
</dbReference>
<organism evidence="2">
    <name type="scientific">Candidatus Kentrum sp. LPFa</name>
    <dbReference type="NCBI Taxonomy" id="2126335"/>
    <lineage>
        <taxon>Bacteria</taxon>
        <taxon>Pseudomonadati</taxon>
        <taxon>Pseudomonadota</taxon>
        <taxon>Gammaproteobacteria</taxon>
        <taxon>Candidatus Kentrum</taxon>
    </lineage>
</organism>
<protein>
    <recommendedName>
        <fullName evidence="3">Nucleotidyltransferase substrate binding protein, HI0074 family</fullName>
    </recommendedName>
</protein>